<dbReference type="EMBL" id="HBUF01300889">
    <property type="protein sequence ID" value="CAG6691089.1"/>
    <property type="molecule type" value="Transcribed_RNA"/>
</dbReference>
<name>A0A8D8TNA9_9HEMI</name>
<dbReference type="AlphaFoldDB" id="A0A8D8TNA9"/>
<sequence length="111" mass="13399">MYLFYNVHVSFFPVFYDPNISVYDPECVEQWAMSKFYGFFFHCQNFHGFLVNLLPKRIAKQYFIDPGSHWYRILMSLFQSLVPYSCHCSDIHLSTFRIIQSIDFFSRLQKP</sequence>
<accession>A0A8D8TNA9</accession>
<dbReference type="EMBL" id="HBUF01300888">
    <property type="protein sequence ID" value="CAG6691088.1"/>
    <property type="molecule type" value="Transcribed_RNA"/>
</dbReference>
<protein>
    <submittedName>
        <fullName evidence="1">Uncharacterized protein</fullName>
    </submittedName>
</protein>
<organism evidence="1">
    <name type="scientific">Cacopsylla melanoneura</name>
    <dbReference type="NCBI Taxonomy" id="428564"/>
    <lineage>
        <taxon>Eukaryota</taxon>
        <taxon>Metazoa</taxon>
        <taxon>Ecdysozoa</taxon>
        <taxon>Arthropoda</taxon>
        <taxon>Hexapoda</taxon>
        <taxon>Insecta</taxon>
        <taxon>Pterygota</taxon>
        <taxon>Neoptera</taxon>
        <taxon>Paraneoptera</taxon>
        <taxon>Hemiptera</taxon>
        <taxon>Sternorrhyncha</taxon>
        <taxon>Psylloidea</taxon>
        <taxon>Psyllidae</taxon>
        <taxon>Psyllinae</taxon>
        <taxon>Cacopsylla</taxon>
    </lineage>
</organism>
<reference evidence="1" key="1">
    <citation type="submission" date="2021-05" db="EMBL/GenBank/DDBJ databases">
        <authorList>
            <person name="Alioto T."/>
            <person name="Alioto T."/>
            <person name="Gomez Garrido J."/>
        </authorList>
    </citation>
    <scope>NUCLEOTIDE SEQUENCE</scope>
</reference>
<proteinExistence type="predicted"/>
<evidence type="ECO:0000313" key="1">
    <source>
        <dbReference type="EMBL" id="CAG6691089.1"/>
    </source>
</evidence>